<evidence type="ECO:0000313" key="2">
    <source>
        <dbReference type="Proteomes" id="UP000790377"/>
    </source>
</evidence>
<name>A0ACB7ZS53_9AGAM</name>
<dbReference type="EMBL" id="MU268663">
    <property type="protein sequence ID" value="KAH7903984.1"/>
    <property type="molecule type" value="Genomic_DNA"/>
</dbReference>
<sequence length="525" mass="59253">MHQALLIADIQHCIFDQISSKQTLSALARTCQALTEGALDILWRDLDCFTRLIECMPHDLWTRGLEPKYGLKDYTFELRRPISSSDWAVFQKYSLRVRSIQGPSGARSSIKMDGPCILSLCSPSAPIPLLPNVTSLVWAIASNVDIVALSRLIPPHSTSLRVHSPPDSRWPKFQPVLPIAVDQIRLSIKHFAVDGDKSCPKSLLDGMKRSLRELQSLETLWWNDLGSETIVSLTQLPALRQVRFEFPSDFAQYVEALPPRSQIPKLAFSKLCGFDIVVTGGNLASVTAFLNYFDFSMMEKIHVSAPHPSQSMEIQEIFATLASSQSCDTIRDISIMDRFHAFRSPLTVLHPLGMHELRPLLQFSRLQRLRLSVECPIALEDAMLIAMATAWPHLSLLYFNYDGPWHPGSHITPLAFVKLLECCPKLERLGILMDFSAVDYDDFDPWSIEDIRTQNRKGSSFSMLELKAYRIVHPHAVALFFAAVLPNWVFLSMADCDSGEQDPEAVEQSFYETGKIYRDIVMNGE</sequence>
<evidence type="ECO:0000313" key="1">
    <source>
        <dbReference type="EMBL" id="KAH7903984.1"/>
    </source>
</evidence>
<keyword evidence="2" id="KW-1185">Reference proteome</keyword>
<comment type="caution">
    <text evidence="1">The sequence shown here is derived from an EMBL/GenBank/DDBJ whole genome shotgun (WGS) entry which is preliminary data.</text>
</comment>
<proteinExistence type="predicted"/>
<reference evidence="1" key="1">
    <citation type="journal article" date="2021" name="New Phytol.">
        <title>Evolutionary innovations through gain and loss of genes in the ectomycorrhizal Boletales.</title>
        <authorList>
            <person name="Wu G."/>
            <person name="Miyauchi S."/>
            <person name="Morin E."/>
            <person name="Kuo A."/>
            <person name="Drula E."/>
            <person name="Varga T."/>
            <person name="Kohler A."/>
            <person name="Feng B."/>
            <person name="Cao Y."/>
            <person name="Lipzen A."/>
            <person name="Daum C."/>
            <person name="Hundley H."/>
            <person name="Pangilinan J."/>
            <person name="Johnson J."/>
            <person name="Barry K."/>
            <person name="LaButti K."/>
            <person name="Ng V."/>
            <person name="Ahrendt S."/>
            <person name="Min B."/>
            <person name="Choi I.G."/>
            <person name="Park H."/>
            <person name="Plett J.M."/>
            <person name="Magnuson J."/>
            <person name="Spatafora J.W."/>
            <person name="Nagy L.G."/>
            <person name="Henrissat B."/>
            <person name="Grigoriev I.V."/>
            <person name="Yang Z.L."/>
            <person name="Xu J."/>
            <person name="Martin F.M."/>
        </authorList>
    </citation>
    <scope>NUCLEOTIDE SEQUENCE</scope>
    <source>
        <strain evidence="1">ATCC 28755</strain>
    </source>
</reference>
<dbReference type="Proteomes" id="UP000790377">
    <property type="component" value="Unassembled WGS sequence"/>
</dbReference>
<organism evidence="1 2">
    <name type="scientific">Hygrophoropsis aurantiaca</name>
    <dbReference type="NCBI Taxonomy" id="72124"/>
    <lineage>
        <taxon>Eukaryota</taxon>
        <taxon>Fungi</taxon>
        <taxon>Dikarya</taxon>
        <taxon>Basidiomycota</taxon>
        <taxon>Agaricomycotina</taxon>
        <taxon>Agaricomycetes</taxon>
        <taxon>Agaricomycetidae</taxon>
        <taxon>Boletales</taxon>
        <taxon>Coniophorineae</taxon>
        <taxon>Hygrophoropsidaceae</taxon>
        <taxon>Hygrophoropsis</taxon>
    </lineage>
</organism>
<protein>
    <submittedName>
        <fullName evidence="1">Uncharacterized protein</fullName>
    </submittedName>
</protein>
<accession>A0ACB7ZS53</accession>
<gene>
    <name evidence="1" type="ORF">BJ138DRAFT_1167282</name>
</gene>